<evidence type="ECO:0000256" key="4">
    <source>
        <dbReference type="ARBA" id="ARBA00022692"/>
    </source>
</evidence>
<dbReference type="Pfam" id="PF00528">
    <property type="entry name" value="BPD_transp_1"/>
    <property type="match status" value="1"/>
</dbReference>
<dbReference type="AlphaFoldDB" id="A0A679JBT4"/>
<dbReference type="PANTHER" id="PTHR30151:SF41">
    <property type="entry name" value="ABC TRANSPORTER PERMEASE PROTEIN"/>
    <property type="match status" value="1"/>
</dbReference>
<evidence type="ECO:0000313" key="9">
    <source>
        <dbReference type="EMBL" id="CAA2108630.1"/>
    </source>
</evidence>
<evidence type="ECO:0000256" key="6">
    <source>
        <dbReference type="ARBA" id="ARBA00023136"/>
    </source>
</evidence>
<feature type="transmembrane region" description="Helical" evidence="7">
    <location>
        <begin position="201"/>
        <end position="225"/>
    </location>
</feature>
<accession>A0A679JBT4</accession>
<dbReference type="GO" id="GO:0055085">
    <property type="term" value="P:transmembrane transport"/>
    <property type="evidence" value="ECO:0007669"/>
    <property type="project" value="InterPro"/>
</dbReference>
<feature type="transmembrane region" description="Helical" evidence="7">
    <location>
        <begin position="108"/>
        <end position="128"/>
    </location>
</feature>
<keyword evidence="5 7" id="KW-1133">Transmembrane helix</keyword>
<reference evidence="9" key="1">
    <citation type="submission" date="2019-12" db="EMBL/GenBank/DDBJ databases">
        <authorList>
            <person name="Cremers G."/>
        </authorList>
    </citation>
    <scope>NUCLEOTIDE SEQUENCE</scope>
    <source>
        <strain evidence="9">Vvax</strain>
    </source>
</reference>
<dbReference type="PROSITE" id="PS50928">
    <property type="entry name" value="ABC_TM1"/>
    <property type="match status" value="1"/>
</dbReference>
<comment type="subcellular location">
    <subcellularLocation>
        <location evidence="1 7">Cell membrane</location>
        <topology evidence="1 7">Multi-pass membrane protein</topology>
    </subcellularLocation>
</comment>
<feature type="transmembrane region" description="Helical" evidence="7">
    <location>
        <begin position="21"/>
        <end position="48"/>
    </location>
</feature>
<dbReference type="InterPro" id="IPR000515">
    <property type="entry name" value="MetI-like"/>
</dbReference>
<organism evidence="9">
    <name type="scientific">Variovorax paradoxus</name>
    <dbReference type="NCBI Taxonomy" id="34073"/>
    <lineage>
        <taxon>Bacteria</taxon>
        <taxon>Pseudomonadati</taxon>
        <taxon>Pseudomonadota</taxon>
        <taxon>Betaproteobacteria</taxon>
        <taxon>Burkholderiales</taxon>
        <taxon>Comamonadaceae</taxon>
        <taxon>Variovorax</taxon>
    </lineage>
</organism>
<keyword evidence="4 7" id="KW-0812">Transmembrane</keyword>
<evidence type="ECO:0000256" key="2">
    <source>
        <dbReference type="ARBA" id="ARBA00022448"/>
    </source>
</evidence>
<sequence length="273" mass="29409">MTAAARKQGAPLLSQPRVQRVLYPVLIGVVLVALWQWMVVAMELPAYLVPSPWLMMQTLVTDWAPLGGALLVTLKITVLSFALATVAGVLISFLFVQSKRIETALFPYAVLLQVTPIVAVAPLIIIWVKNPVAAMTVCAALVALFPIISNTTLGLRSLDPDLQSYFKLNRATRWQQLVRLRIPSALPYFFGGLRISSGLALIGAVVAEFVAGTGGSGAGLAYQILQAGFQLNIPRMFAALLLISLTGVALFVLMAWLTKVALGSWHASELSQD</sequence>
<protein>
    <submittedName>
        <fullName evidence="9">Aliphatic sulfonates transport permease protein SsuC</fullName>
    </submittedName>
</protein>
<evidence type="ECO:0000256" key="5">
    <source>
        <dbReference type="ARBA" id="ARBA00022989"/>
    </source>
</evidence>
<name>A0A679JBT4_VARPD</name>
<dbReference type="Gene3D" id="1.10.3720.10">
    <property type="entry name" value="MetI-like"/>
    <property type="match status" value="1"/>
</dbReference>
<gene>
    <name evidence="9" type="primary">ssuC_11</name>
    <name evidence="9" type="ORF">VVAX_05132</name>
</gene>
<feature type="domain" description="ABC transmembrane type-1" evidence="8">
    <location>
        <begin position="70"/>
        <end position="254"/>
    </location>
</feature>
<dbReference type="SUPFAM" id="SSF161098">
    <property type="entry name" value="MetI-like"/>
    <property type="match status" value="1"/>
</dbReference>
<proteinExistence type="inferred from homology"/>
<keyword evidence="6 7" id="KW-0472">Membrane</keyword>
<feature type="transmembrane region" description="Helical" evidence="7">
    <location>
        <begin position="134"/>
        <end position="155"/>
    </location>
</feature>
<dbReference type="RefSeq" id="WP_339092627.1">
    <property type="nucleotide sequence ID" value="NZ_LR743507.1"/>
</dbReference>
<keyword evidence="3" id="KW-1003">Cell membrane</keyword>
<dbReference type="PANTHER" id="PTHR30151">
    <property type="entry name" value="ALKANE SULFONATE ABC TRANSPORTER-RELATED, MEMBRANE SUBUNIT"/>
    <property type="match status" value="1"/>
</dbReference>
<feature type="transmembrane region" description="Helical" evidence="7">
    <location>
        <begin position="68"/>
        <end position="96"/>
    </location>
</feature>
<dbReference type="CDD" id="cd06261">
    <property type="entry name" value="TM_PBP2"/>
    <property type="match status" value="1"/>
</dbReference>
<feature type="transmembrane region" description="Helical" evidence="7">
    <location>
        <begin position="237"/>
        <end position="257"/>
    </location>
</feature>
<dbReference type="EMBL" id="LR743507">
    <property type="protein sequence ID" value="CAA2108630.1"/>
    <property type="molecule type" value="Genomic_DNA"/>
</dbReference>
<comment type="similarity">
    <text evidence="7">Belongs to the binding-protein-dependent transport system permease family.</text>
</comment>
<evidence type="ECO:0000259" key="8">
    <source>
        <dbReference type="PROSITE" id="PS50928"/>
    </source>
</evidence>
<dbReference type="InterPro" id="IPR035906">
    <property type="entry name" value="MetI-like_sf"/>
</dbReference>
<dbReference type="GO" id="GO:0005886">
    <property type="term" value="C:plasma membrane"/>
    <property type="evidence" value="ECO:0007669"/>
    <property type="project" value="UniProtKB-SubCell"/>
</dbReference>
<evidence type="ECO:0000256" key="7">
    <source>
        <dbReference type="RuleBase" id="RU363032"/>
    </source>
</evidence>
<evidence type="ECO:0000256" key="1">
    <source>
        <dbReference type="ARBA" id="ARBA00004651"/>
    </source>
</evidence>
<evidence type="ECO:0000256" key="3">
    <source>
        <dbReference type="ARBA" id="ARBA00022475"/>
    </source>
</evidence>
<keyword evidence="2 7" id="KW-0813">Transport</keyword>